<protein>
    <submittedName>
        <fullName evidence="6">Uncharacterized protein</fullName>
    </submittedName>
</protein>
<organism evidence="6 7">
    <name type="scientific">Fasciola hepatica</name>
    <name type="common">Liver fluke</name>
    <dbReference type="NCBI Taxonomy" id="6192"/>
    <lineage>
        <taxon>Eukaryota</taxon>
        <taxon>Metazoa</taxon>
        <taxon>Spiralia</taxon>
        <taxon>Lophotrochozoa</taxon>
        <taxon>Platyhelminthes</taxon>
        <taxon>Trematoda</taxon>
        <taxon>Digenea</taxon>
        <taxon>Plagiorchiida</taxon>
        <taxon>Echinostomata</taxon>
        <taxon>Echinostomatoidea</taxon>
        <taxon>Fasciolidae</taxon>
        <taxon>Fasciola</taxon>
    </lineage>
</organism>
<reference evidence="6" key="1">
    <citation type="submission" date="2019-03" db="EMBL/GenBank/DDBJ databases">
        <title>Improved annotation for the trematode Fasciola hepatica.</title>
        <authorList>
            <person name="Choi Y.-J."/>
            <person name="Martin J."/>
            <person name="Mitreva M."/>
        </authorList>
    </citation>
    <scope>NUCLEOTIDE SEQUENCE [LARGE SCALE GENOMIC DNA]</scope>
</reference>
<keyword evidence="4 5" id="KW-0472">Membrane</keyword>
<evidence type="ECO:0000256" key="3">
    <source>
        <dbReference type="ARBA" id="ARBA00022989"/>
    </source>
</evidence>
<dbReference type="GO" id="GO:0005886">
    <property type="term" value="C:plasma membrane"/>
    <property type="evidence" value="ECO:0007669"/>
    <property type="project" value="TreeGrafter"/>
</dbReference>
<dbReference type="InterPro" id="IPR006634">
    <property type="entry name" value="TLC-dom"/>
</dbReference>
<dbReference type="GO" id="GO:0071709">
    <property type="term" value="P:membrane assembly"/>
    <property type="evidence" value="ECO:0007669"/>
    <property type="project" value="TreeGrafter"/>
</dbReference>
<comment type="subcellular location">
    <subcellularLocation>
        <location evidence="1">Membrane</location>
        <topology evidence="1">Multi-pass membrane protein</topology>
    </subcellularLocation>
</comment>
<comment type="caution">
    <text evidence="6">The sequence shown here is derived from an EMBL/GenBank/DDBJ whole genome shotgun (WGS) entry which is preliminary data.</text>
</comment>
<dbReference type="Pfam" id="PF03798">
    <property type="entry name" value="TRAM_LAG1_CLN8"/>
    <property type="match status" value="1"/>
</dbReference>
<evidence type="ECO:0000256" key="4">
    <source>
        <dbReference type="ARBA" id="ARBA00023136"/>
    </source>
</evidence>
<evidence type="ECO:0000313" key="7">
    <source>
        <dbReference type="Proteomes" id="UP000230066"/>
    </source>
</evidence>
<sequence length="200" mass="22692">MILALLFSFAFHWFVDWVACRAPVMLISSCFRHSKATLSLSGYDFAWRTSVISAVHAIVTGLGSLIGFYMTPGLSDDLIESSSLFTINLVSYSVGYFLMDVIHMYLFSKTKGTVELIVHHVVIILCFSSSLYSGKYVGYSVVALLIEINSVFLHLRRISKYLCVPKENIFSRILCFANIGKSFHYDYHFQLRYVRAASFT</sequence>
<dbReference type="PANTHER" id="PTHR13439">
    <property type="entry name" value="CT120 PROTEIN"/>
    <property type="match status" value="1"/>
</dbReference>
<accession>A0A2H1CMX7</accession>
<gene>
    <name evidence="6" type="ORF">D915_002184</name>
</gene>
<dbReference type="Proteomes" id="UP000230066">
    <property type="component" value="Unassembled WGS sequence"/>
</dbReference>
<evidence type="ECO:0000256" key="1">
    <source>
        <dbReference type="ARBA" id="ARBA00004141"/>
    </source>
</evidence>
<dbReference type="GO" id="GO:0055091">
    <property type="term" value="P:phospholipid homeostasis"/>
    <property type="evidence" value="ECO:0007669"/>
    <property type="project" value="TreeGrafter"/>
</dbReference>
<name>A0A2H1CMX7_FASHE</name>
<evidence type="ECO:0000256" key="2">
    <source>
        <dbReference type="ARBA" id="ARBA00022692"/>
    </source>
</evidence>
<dbReference type="InterPro" id="IPR050846">
    <property type="entry name" value="TLCD"/>
</dbReference>
<dbReference type="EMBL" id="JXXN02000634">
    <property type="protein sequence ID" value="THD26757.1"/>
    <property type="molecule type" value="Genomic_DNA"/>
</dbReference>
<proteinExistence type="predicted"/>
<keyword evidence="7" id="KW-1185">Reference proteome</keyword>
<evidence type="ECO:0000256" key="5">
    <source>
        <dbReference type="PROSITE-ProRule" id="PRU00205"/>
    </source>
</evidence>
<dbReference type="GO" id="GO:0007009">
    <property type="term" value="P:plasma membrane organization"/>
    <property type="evidence" value="ECO:0007669"/>
    <property type="project" value="TreeGrafter"/>
</dbReference>
<evidence type="ECO:0000313" key="6">
    <source>
        <dbReference type="EMBL" id="THD26757.1"/>
    </source>
</evidence>
<dbReference type="PROSITE" id="PS50922">
    <property type="entry name" value="TLC"/>
    <property type="match status" value="1"/>
</dbReference>
<dbReference type="SMART" id="SM00724">
    <property type="entry name" value="TLC"/>
    <property type="match status" value="1"/>
</dbReference>
<dbReference type="PANTHER" id="PTHR13439:SF4">
    <property type="entry name" value="TLC DOMAIN-CONTAINING PROTEIN"/>
    <property type="match status" value="1"/>
</dbReference>
<dbReference type="GO" id="GO:0097035">
    <property type="term" value="P:regulation of membrane lipid distribution"/>
    <property type="evidence" value="ECO:0007669"/>
    <property type="project" value="TreeGrafter"/>
</dbReference>
<keyword evidence="2 5" id="KW-0812">Transmembrane</keyword>
<dbReference type="AlphaFoldDB" id="A0A2H1CMX7"/>
<keyword evidence="3" id="KW-1133">Transmembrane helix</keyword>